<organism evidence="1 2">
    <name type="scientific">Desulfosoma caldarium</name>
    <dbReference type="NCBI Taxonomy" id="610254"/>
    <lineage>
        <taxon>Bacteria</taxon>
        <taxon>Pseudomonadati</taxon>
        <taxon>Thermodesulfobacteriota</taxon>
        <taxon>Syntrophobacteria</taxon>
        <taxon>Syntrophobacterales</taxon>
        <taxon>Syntrophobacteraceae</taxon>
        <taxon>Desulfosoma</taxon>
    </lineage>
</organism>
<sequence>MLRALSRIGLFDIMLASHNYDGFLAIDNLWHAPALTTGRPSSLSNYQDRPYFITHTLFPDQTQPL</sequence>
<accession>A0A3N1UQ39</accession>
<name>A0A3N1UQ39_9BACT</name>
<reference evidence="1 2" key="1">
    <citation type="submission" date="2018-11" db="EMBL/GenBank/DDBJ databases">
        <title>Genomic Encyclopedia of Type Strains, Phase IV (KMG-IV): sequencing the most valuable type-strain genomes for metagenomic binning, comparative biology and taxonomic classification.</title>
        <authorList>
            <person name="Goeker M."/>
        </authorList>
    </citation>
    <scope>NUCLEOTIDE SEQUENCE [LARGE SCALE GENOMIC DNA]</scope>
    <source>
        <strain evidence="1 2">DSM 22027</strain>
    </source>
</reference>
<proteinExistence type="predicted"/>
<dbReference type="EMBL" id="RJVA01000012">
    <property type="protein sequence ID" value="ROQ92183.1"/>
    <property type="molecule type" value="Genomic_DNA"/>
</dbReference>
<protein>
    <submittedName>
        <fullName evidence="1">Uncharacterized protein</fullName>
    </submittedName>
</protein>
<dbReference type="Proteomes" id="UP000276223">
    <property type="component" value="Unassembled WGS sequence"/>
</dbReference>
<gene>
    <name evidence="1" type="ORF">EDC27_1872</name>
</gene>
<evidence type="ECO:0000313" key="1">
    <source>
        <dbReference type="EMBL" id="ROQ92183.1"/>
    </source>
</evidence>
<evidence type="ECO:0000313" key="2">
    <source>
        <dbReference type="Proteomes" id="UP000276223"/>
    </source>
</evidence>
<comment type="caution">
    <text evidence="1">The sequence shown here is derived from an EMBL/GenBank/DDBJ whole genome shotgun (WGS) entry which is preliminary data.</text>
</comment>
<dbReference type="AlphaFoldDB" id="A0A3N1UQ39"/>
<keyword evidence="2" id="KW-1185">Reference proteome</keyword>